<dbReference type="Proteomes" id="UP000005237">
    <property type="component" value="Unassembled WGS sequence"/>
</dbReference>
<dbReference type="PANTHER" id="PTHR11157">
    <property type="entry name" value="FATTY ACID ACYL TRANSFERASE-RELATED"/>
    <property type="match status" value="1"/>
</dbReference>
<dbReference type="PANTHER" id="PTHR11157:SF27">
    <property type="entry name" value="ELONGATION OF LONG CHAIN FATTY ACIDS PROTEIN 6"/>
    <property type="match status" value="1"/>
</dbReference>
<keyword evidence="9 11" id="KW-0472">Membrane</keyword>
<evidence type="ECO:0000256" key="6">
    <source>
        <dbReference type="ARBA" id="ARBA00022832"/>
    </source>
</evidence>
<feature type="transmembrane region" description="Helical" evidence="11">
    <location>
        <begin position="81"/>
        <end position="104"/>
    </location>
</feature>
<dbReference type="InterPro" id="IPR002076">
    <property type="entry name" value="ELO_fam"/>
</dbReference>
<accession>A0A8R1HZD2</accession>
<comment type="pathway">
    <text evidence="2">Lipid metabolism; fatty acid biosynthesis.</text>
</comment>
<evidence type="ECO:0000256" key="5">
    <source>
        <dbReference type="ARBA" id="ARBA00022692"/>
    </source>
</evidence>
<reference evidence="13" key="1">
    <citation type="submission" date="2010-08" db="EMBL/GenBank/DDBJ databases">
        <authorList>
            <consortium name="Caenorhabditis japonica Sequencing Consortium"/>
            <person name="Wilson R.K."/>
        </authorList>
    </citation>
    <scope>NUCLEOTIDE SEQUENCE [LARGE SCALE GENOMIC DNA]</scope>
    <source>
        <strain evidence="13">DF5081</strain>
    </source>
</reference>
<evidence type="ECO:0000256" key="1">
    <source>
        <dbReference type="ARBA" id="ARBA00004141"/>
    </source>
</evidence>
<evidence type="ECO:0000256" key="8">
    <source>
        <dbReference type="ARBA" id="ARBA00023098"/>
    </source>
</evidence>
<reference evidence="12" key="2">
    <citation type="submission" date="2022-06" db="UniProtKB">
        <authorList>
            <consortium name="EnsemblMetazoa"/>
        </authorList>
    </citation>
    <scope>IDENTIFICATION</scope>
    <source>
        <strain evidence="12">DF5081</strain>
    </source>
</reference>
<keyword evidence="5 11" id="KW-0812">Transmembrane</keyword>
<dbReference type="GO" id="GO:0009922">
    <property type="term" value="F:fatty acid elongase activity"/>
    <property type="evidence" value="ECO:0007669"/>
    <property type="project" value="InterPro"/>
</dbReference>
<keyword evidence="8 11" id="KW-0443">Lipid metabolism</keyword>
<protein>
    <submittedName>
        <fullName evidence="12">Elongation of very long chain fatty acids protein</fullName>
    </submittedName>
</protein>
<evidence type="ECO:0000256" key="2">
    <source>
        <dbReference type="ARBA" id="ARBA00005194"/>
    </source>
</evidence>
<feature type="transmembrane region" description="Helical" evidence="11">
    <location>
        <begin position="50"/>
        <end position="69"/>
    </location>
</feature>
<dbReference type="GO" id="GO:0019367">
    <property type="term" value="P:fatty acid elongation, saturated fatty acid"/>
    <property type="evidence" value="ECO:0007669"/>
    <property type="project" value="TreeGrafter"/>
</dbReference>
<dbReference type="GO" id="GO:0005789">
    <property type="term" value="C:endoplasmic reticulum membrane"/>
    <property type="evidence" value="ECO:0007669"/>
    <property type="project" value="TreeGrafter"/>
</dbReference>
<dbReference type="AlphaFoldDB" id="A0A8R1HZD2"/>
<evidence type="ECO:0000256" key="4">
    <source>
        <dbReference type="ARBA" id="ARBA00022679"/>
    </source>
</evidence>
<dbReference type="EnsemblMetazoa" id="CJA12791a.1">
    <property type="protein sequence ID" value="CJA12791a.1"/>
    <property type="gene ID" value="WBGene00131995"/>
</dbReference>
<dbReference type="GO" id="GO:1902321">
    <property type="term" value="P:methyl-branched fatty acid biosynthetic process"/>
    <property type="evidence" value="ECO:0007669"/>
    <property type="project" value="EnsemblMetazoa"/>
</dbReference>
<feature type="transmembrane region" description="Helical" evidence="11">
    <location>
        <begin position="180"/>
        <end position="201"/>
    </location>
</feature>
<feature type="transmembrane region" description="Helical" evidence="11">
    <location>
        <begin position="116"/>
        <end position="136"/>
    </location>
</feature>
<dbReference type="InterPro" id="IPR030457">
    <property type="entry name" value="ELO_CS"/>
</dbReference>
<keyword evidence="7 11" id="KW-1133">Transmembrane helix</keyword>
<comment type="similarity">
    <text evidence="11">Belongs to the ELO family.</text>
</comment>
<dbReference type="PROSITE" id="PS01188">
    <property type="entry name" value="ELO"/>
    <property type="match status" value="1"/>
</dbReference>
<dbReference type="GO" id="GO:0034626">
    <property type="term" value="P:fatty acid elongation, polyunsaturated fatty acid"/>
    <property type="evidence" value="ECO:0007669"/>
    <property type="project" value="TreeGrafter"/>
</dbReference>
<evidence type="ECO:0000256" key="10">
    <source>
        <dbReference type="ARBA" id="ARBA00023160"/>
    </source>
</evidence>
<dbReference type="GO" id="GO:0042761">
    <property type="term" value="P:very long-chain fatty acid biosynthetic process"/>
    <property type="evidence" value="ECO:0007669"/>
    <property type="project" value="TreeGrafter"/>
</dbReference>
<feature type="transmembrane region" description="Helical" evidence="11">
    <location>
        <begin position="250"/>
        <end position="270"/>
    </location>
</feature>
<sequence length="294" mass="33811">MRIIIYSSRLTSHVVPATMPFGEVSFLEVATTVPFQHELSKKHIAQNQNVAFWISMGYMVVIFGIKAAMANRKPFDLTGPLNLWNALLAIFSTAGSIACTFGLLHEFTTRGFFESYIHIGEFYNGISGFFTWLFVLSKVGEFGDTLFIVLRKKPLMFLHWYHHVLTMNYAFMSFEANLGFNTWITWMNFSVHSIMYGYYMLRSFGVKVPAWIAKNITTMQILQFVITHFILFHVGYLALTGQSVDSTTGYYWFCLLMEISYVVLFGNFYYQSYIKGGGKKFNAEKKKGSEKKSE</sequence>
<evidence type="ECO:0000256" key="7">
    <source>
        <dbReference type="ARBA" id="ARBA00022989"/>
    </source>
</evidence>
<name>A0A8R1HZD2_CAEJA</name>
<dbReference type="GO" id="GO:0034625">
    <property type="term" value="P:fatty acid elongation, monounsaturated fatty acid"/>
    <property type="evidence" value="ECO:0007669"/>
    <property type="project" value="TreeGrafter"/>
</dbReference>
<keyword evidence="4 11" id="KW-0808">Transferase</keyword>
<feature type="transmembrane region" description="Helical" evidence="11">
    <location>
        <begin position="221"/>
        <end position="238"/>
    </location>
</feature>
<evidence type="ECO:0000256" key="11">
    <source>
        <dbReference type="RuleBase" id="RU361115"/>
    </source>
</evidence>
<evidence type="ECO:0000313" key="13">
    <source>
        <dbReference type="Proteomes" id="UP000005237"/>
    </source>
</evidence>
<keyword evidence="10 11" id="KW-0275">Fatty acid biosynthesis</keyword>
<dbReference type="EnsemblMetazoa" id="CJA12791a.2">
    <property type="protein sequence ID" value="CJA12791a.2"/>
    <property type="gene ID" value="WBGene00131995"/>
</dbReference>
<keyword evidence="13" id="KW-1185">Reference proteome</keyword>
<evidence type="ECO:0000313" key="12">
    <source>
        <dbReference type="EnsemblMetazoa" id="CJA12791a.2"/>
    </source>
</evidence>
<evidence type="ECO:0000256" key="9">
    <source>
        <dbReference type="ARBA" id="ARBA00023136"/>
    </source>
</evidence>
<keyword evidence="3 11" id="KW-0444">Lipid biosynthesis</keyword>
<dbReference type="Pfam" id="PF01151">
    <property type="entry name" value="ELO"/>
    <property type="match status" value="1"/>
</dbReference>
<dbReference type="GO" id="GO:0030148">
    <property type="term" value="P:sphingolipid biosynthetic process"/>
    <property type="evidence" value="ECO:0007669"/>
    <property type="project" value="TreeGrafter"/>
</dbReference>
<organism evidence="12 13">
    <name type="scientific">Caenorhabditis japonica</name>
    <dbReference type="NCBI Taxonomy" id="281687"/>
    <lineage>
        <taxon>Eukaryota</taxon>
        <taxon>Metazoa</taxon>
        <taxon>Ecdysozoa</taxon>
        <taxon>Nematoda</taxon>
        <taxon>Chromadorea</taxon>
        <taxon>Rhabditida</taxon>
        <taxon>Rhabditina</taxon>
        <taxon>Rhabditomorpha</taxon>
        <taxon>Rhabditoidea</taxon>
        <taxon>Rhabditidae</taxon>
        <taxon>Peloderinae</taxon>
        <taxon>Caenorhabditis</taxon>
    </lineage>
</organism>
<comment type="subcellular location">
    <subcellularLocation>
        <location evidence="1">Membrane</location>
        <topology evidence="1">Multi-pass membrane protein</topology>
    </subcellularLocation>
</comment>
<evidence type="ECO:0000256" key="3">
    <source>
        <dbReference type="ARBA" id="ARBA00022516"/>
    </source>
</evidence>
<keyword evidence="6 11" id="KW-0276">Fatty acid metabolism</keyword>
<proteinExistence type="inferred from homology"/>